<reference evidence="2 3" key="1">
    <citation type="journal article" date="2017" name="Nature">
        <title>The Apostasia genome and the evolution of orchids.</title>
        <authorList>
            <person name="Zhang G.Q."/>
            <person name="Liu K.W."/>
            <person name="Li Z."/>
            <person name="Lohaus R."/>
            <person name="Hsiao Y.Y."/>
            <person name="Niu S.C."/>
            <person name="Wang J.Y."/>
            <person name="Lin Y.C."/>
            <person name="Xu Q."/>
            <person name="Chen L.J."/>
            <person name="Yoshida K."/>
            <person name="Fujiwara S."/>
            <person name="Wang Z.W."/>
            <person name="Zhang Y.Q."/>
            <person name="Mitsuda N."/>
            <person name="Wang M."/>
            <person name="Liu G.H."/>
            <person name="Pecoraro L."/>
            <person name="Huang H.X."/>
            <person name="Xiao X.J."/>
            <person name="Lin M."/>
            <person name="Wu X.Y."/>
            <person name="Wu W.L."/>
            <person name="Chen Y.Y."/>
            <person name="Chang S.B."/>
            <person name="Sakamoto S."/>
            <person name="Ohme-Takagi M."/>
            <person name="Yagi M."/>
            <person name="Zeng S.J."/>
            <person name="Shen C.Y."/>
            <person name="Yeh C.M."/>
            <person name="Luo Y.B."/>
            <person name="Tsai W.C."/>
            <person name="Van de Peer Y."/>
            <person name="Liu Z.J."/>
        </authorList>
    </citation>
    <scope>NUCLEOTIDE SEQUENCE [LARGE SCALE GENOMIC DNA]</scope>
    <source>
        <strain evidence="3">cv. Shenzhen</strain>
        <tissue evidence="2">Stem</tissue>
    </source>
</reference>
<dbReference type="OrthoDB" id="415696at2759"/>
<name>A0A2I0AXB1_9ASPA</name>
<organism evidence="2 3">
    <name type="scientific">Apostasia shenzhenica</name>
    <dbReference type="NCBI Taxonomy" id="1088818"/>
    <lineage>
        <taxon>Eukaryota</taxon>
        <taxon>Viridiplantae</taxon>
        <taxon>Streptophyta</taxon>
        <taxon>Embryophyta</taxon>
        <taxon>Tracheophyta</taxon>
        <taxon>Spermatophyta</taxon>
        <taxon>Magnoliopsida</taxon>
        <taxon>Liliopsida</taxon>
        <taxon>Asparagales</taxon>
        <taxon>Orchidaceae</taxon>
        <taxon>Apostasioideae</taxon>
        <taxon>Apostasia</taxon>
    </lineage>
</organism>
<evidence type="ECO:0000313" key="2">
    <source>
        <dbReference type="EMBL" id="PKA60182.1"/>
    </source>
</evidence>
<proteinExistence type="predicted"/>
<dbReference type="Gene3D" id="3.30.40.10">
    <property type="entry name" value="Zinc/RING finger domain, C3HC4 (zinc finger)"/>
    <property type="match status" value="1"/>
</dbReference>
<dbReference type="AlphaFoldDB" id="A0A2I0AXB1"/>
<feature type="compositionally biased region" description="Polar residues" evidence="1">
    <location>
        <begin position="146"/>
        <end position="168"/>
    </location>
</feature>
<dbReference type="EMBL" id="KZ451940">
    <property type="protein sequence ID" value="PKA60182.1"/>
    <property type="molecule type" value="Genomic_DNA"/>
</dbReference>
<accession>A0A2I0AXB1</accession>
<feature type="region of interest" description="Disordered" evidence="1">
    <location>
        <begin position="320"/>
        <end position="355"/>
    </location>
</feature>
<evidence type="ECO:0000313" key="3">
    <source>
        <dbReference type="Proteomes" id="UP000236161"/>
    </source>
</evidence>
<sequence length="525" mass="58412">MGRKELVVKKVGTLNLREVAARATLRDVRQQGHVYVELRPVGVGKRNIFFCTLCLTQCFSEAVLYDHLGGNLHSKRYGAAKITLLLPNPWPFNDGVLFFNNSREKDAFFSLVSDSKRDGDSIIKDGRCNPAVNGDEVTSVFKGATDQGSSEPTSSLNSNDDHNSYSGSRNTMKFINGLDKIRRHKGVKECLSIPGVLLNEEVSDLELKIIGFGHVGSKIHDGSEDSSKFGRIWCAWLGDGESDCCDELLFTPKCDFAIVGFAYTYNLGRKGSMDDTDSFPSPGSFFETDEFGKPSQKRKKSFSDPEDISEVFQEQCSSSFENSHNHDHCSPDDSNSKSSRSISNGAHRDESRKRKRLAAERNCDICRQPMLPGKDVATLLNLKTSKLACSSRNVNGAFHVFHASCLIHWVLLLEFEMWVKQSSKGTRGRKGKSSLKNRHISSVFCPECQGTGVPISGDELEKPTVPLSETFLHKLDAIKAHKAWMKKPEDLQKCSTGLCFPLENSLKLQGKTMPAKLLLFYRADE</sequence>
<feature type="region of interest" description="Disordered" evidence="1">
    <location>
        <begin position="283"/>
        <end position="304"/>
    </location>
</feature>
<feature type="compositionally biased region" description="Basic and acidic residues" evidence="1">
    <location>
        <begin position="346"/>
        <end position="355"/>
    </location>
</feature>
<dbReference type="PANTHER" id="PTHR35497:SF1">
    <property type="entry name" value="ACYL-UDP-N-ACETYLGLUCOSAMINE O-ACYLTRANSFERASE"/>
    <property type="match status" value="1"/>
</dbReference>
<dbReference type="InterPro" id="IPR013083">
    <property type="entry name" value="Znf_RING/FYVE/PHD"/>
</dbReference>
<protein>
    <recommendedName>
        <fullName evidence="4">C2H2-type domain-containing protein</fullName>
    </recommendedName>
</protein>
<evidence type="ECO:0008006" key="4">
    <source>
        <dbReference type="Google" id="ProtNLM"/>
    </source>
</evidence>
<keyword evidence="3" id="KW-1185">Reference proteome</keyword>
<evidence type="ECO:0000256" key="1">
    <source>
        <dbReference type="SAM" id="MobiDB-lite"/>
    </source>
</evidence>
<gene>
    <name evidence="2" type="ORF">AXF42_Ash021193</name>
</gene>
<dbReference type="STRING" id="1088818.A0A2I0AXB1"/>
<feature type="compositionally biased region" description="Basic and acidic residues" evidence="1">
    <location>
        <begin position="323"/>
        <end position="335"/>
    </location>
</feature>
<feature type="region of interest" description="Disordered" evidence="1">
    <location>
        <begin position="142"/>
        <end position="168"/>
    </location>
</feature>
<dbReference type="Proteomes" id="UP000236161">
    <property type="component" value="Unassembled WGS sequence"/>
</dbReference>
<dbReference type="PANTHER" id="PTHR35497">
    <property type="entry name" value="ACYL-UDP-N-ACETYLGLUCOSAMINE O-ACYLTRANSFERASE"/>
    <property type="match status" value="1"/>
</dbReference>